<sequence length="129" mass="13913">MDDDASTAAAIRAYFATVADLDSTEAELRALLDPDATFRELPNAIAPNGHVRDVEETIAGFLAGKSRLSTQEIDIDELLVSGDRAAVRSTWRGTIAGTAIVAHMAGFVTVRDGRILAHDTYDCYEPFTL</sequence>
<dbReference type="SUPFAM" id="SSF54427">
    <property type="entry name" value="NTF2-like"/>
    <property type="match status" value="1"/>
</dbReference>
<organism evidence="2 3">
    <name type="scientific">Microbacterium koreense</name>
    <dbReference type="NCBI Taxonomy" id="323761"/>
    <lineage>
        <taxon>Bacteria</taxon>
        <taxon>Bacillati</taxon>
        <taxon>Actinomycetota</taxon>
        <taxon>Actinomycetes</taxon>
        <taxon>Micrococcales</taxon>
        <taxon>Microbacteriaceae</taxon>
        <taxon>Microbacterium</taxon>
    </lineage>
</organism>
<gene>
    <name evidence="2" type="ORF">ACFQZV_03795</name>
</gene>
<dbReference type="InterPro" id="IPR032710">
    <property type="entry name" value="NTF2-like_dom_sf"/>
</dbReference>
<evidence type="ECO:0000259" key="1">
    <source>
        <dbReference type="Pfam" id="PF12680"/>
    </source>
</evidence>
<dbReference type="Proteomes" id="UP001597042">
    <property type="component" value="Unassembled WGS sequence"/>
</dbReference>
<proteinExistence type="predicted"/>
<accession>A0ABW2ZQC7</accession>
<comment type="caution">
    <text evidence="2">The sequence shown here is derived from an EMBL/GenBank/DDBJ whole genome shotgun (WGS) entry which is preliminary data.</text>
</comment>
<name>A0ABW2ZQC7_9MICO</name>
<dbReference type="RefSeq" id="WP_378750703.1">
    <property type="nucleotide sequence ID" value="NZ_JBHSSV010000003.1"/>
</dbReference>
<evidence type="ECO:0000313" key="2">
    <source>
        <dbReference type="EMBL" id="MFD0780421.1"/>
    </source>
</evidence>
<dbReference type="InterPro" id="IPR037401">
    <property type="entry name" value="SnoaL-like"/>
</dbReference>
<protein>
    <submittedName>
        <fullName evidence="2">Nuclear transport factor 2 family protein</fullName>
    </submittedName>
</protein>
<dbReference type="Pfam" id="PF12680">
    <property type="entry name" value="SnoaL_2"/>
    <property type="match status" value="1"/>
</dbReference>
<dbReference type="Gene3D" id="3.10.450.50">
    <property type="match status" value="1"/>
</dbReference>
<feature type="domain" description="SnoaL-like" evidence="1">
    <location>
        <begin position="11"/>
        <end position="118"/>
    </location>
</feature>
<keyword evidence="3" id="KW-1185">Reference proteome</keyword>
<reference evidence="3" key="1">
    <citation type="journal article" date="2019" name="Int. J. Syst. Evol. Microbiol.">
        <title>The Global Catalogue of Microorganisms (GCM) 10K type strain sequencing project: providing services to taxonomists for standard genome sequencing and annotation.</title>
        <authorList>
            <consortium name="The Broad Institute Genomics Platform"/>
            <consortium name="The Broad Institute Genome Sequencing Center for Infectious Disease"/>
            <person name="Wu L."/>
            <person name="Ma J."/>
        </authorList>
    </citation>
    <scope>NUCLEOTIDE SEQUENCE [LARGE SCALE GENOMIC DNA]</scope>
    <source>
        <strain evidence="3">CCUG 50754</strain>
    </source>
</reference>
<dbReference type="EMBL" id="JBHTIM010000001">
    <property type="protein sequence ID" value="MFD0780421.1"/>
    <property type="molecule type" value="Genomic_DNA"/>
</dbReference>
<evidence type="ECO:0000313" key="3">
    <source>
        <dbReference type="Proteomes" id="UP001597042"/>
    </source>
</evidence>